<proteinExistence type="predicted"/>
<organism evidence="1">
    <name type="scientific">Anguilla anguilla</name>
    <name type="common">European freshwater eel</name>
    <name type="synonym">Muraena anguilla</name>
    <dbReference type="NCBI Taxonomy" id="7936"/>
    <lineage>
        <taxon>Eukaryota</taxon>
        <taxon>Metazoa</taxon>
        <taxon>Chordata</taxon>
        <taxon>Craniata</taxon>
        <taxon>Vertebrata</taxon>
        <taxon>Euteleostomi</taxon>
        <taxon>Actinopterygii</taxon>
        <taxon>Neopterygii</taxon>
        <taxon>Teleostei</taxon>
        <taxon>Anguilliformes</taxon>
        <taxon>Anguillidae</taxon>
        <taxon>Anguilla</taxon>
    </lineage>
</organism>
<protein>
    <submittedName>
        <fullName evidence="1">Uncharacterized protein</fullName>
    </submittedName>
</protein>
<sequence>MQVFMCWRYSAVSPFRVWFFPGSESSIKLLWSSLD</sequence>
<reference evidence="1" key="2">
    <citation type="journal article" date="2015" name="Fish Shellfish Immunol.">
        <title>Early steps in the European eel (Anguilla anguilla)-Vibrio vulnificus interaction in the gills: Role of the RtxA13 toxin.</title>
        <authorList>
            <person name="Callol A."/>
            <person name="Pajuelo D."/>
            <person name="Ebbesson L."/>
            <person name="Teles M."/>
            <person name="MacKenzie S."/>
            <person name="Amaro C."/>
        </authorList>
    </citation>
    <scope>NUCLEOTIDE SEQUENCE</scope>
</reference>
<accession>A0A0E9QQ56</accession>
<evidence type="ECO:0000313" key="1">
    <source>
        <dbReference type="EMBL" id="JAH18360.1"/>
    </source>
</evidence>
<dbReference type="EMBL" id="GBXM01095666">
    <property type="protein sequence ID" value="JAH12911.1"/>
    <property type="molecule type" value="Transcribed_RNA"/>
</dbReference>
<name>A0A0E9QQ56_ANGAN</name>
<dbReference type="AlphaFoldDB" id="A0A0E9QQ56"/>
<reference evidence="1" key="1">
    <citation type="submission" date="2014-11" db="EMBL/GenBank/DDBJ databases">
        <authorList>
            <person name="Amaro Gonzalez C."/>
        </authorList>
    </citation>
    <scope>NUCLEOTIDE SEQUENCE</scope>
</reference>
<dbReference type="EMBL" id="GBXM01090217">
    <property type="protein sequence ID" value="JAH18360.1"/>
    <property type="molecule type" value="Transcribed_RNA"/>
</dbReference>